<keyword evidence="2" id="KW-0472">Membrane</keyword>
<feature type="compositionally biased region" description="Basic residues" evidence="1">
    <location>
        <begin position="59"/>
        <end position="74"/>
    </location>
</feature>
<dbReference type="GO" id="GO:0005654">
    <property type="term" value="C:nucleoplasm"/>
    <property type="evidence" value="ECO:0007669"/>
    <property type="project" value="TreeGrafter"/>
</dbReference>
<reference evidence="4" key="1">
    <citation type="submission" date="2024-04" db="EMBL/GenBank/DDBJ databases">
        <title>Salinicola lusitanus LLJ914,a marine bacterium isolated from the Okinawa Trough.</title>
        <authorList>
            <person name="Li J."/>
        </authorList>
    </citation>
    <scope>NUCLEOTIDE SEQUENCE [LARGE SCALE GENOMIC DNA]</scope>
</reference>
<dbReference type="PANTHER" id="PTHR14869">
    <property type="entry name" value="MYC TARGET PROTEIN 1"/>
    <property type="match status" value="1"/>
</dbReference>
<evidence type="ECO:0000256" key="2">
    <source>
        <dbReference type="SAM" id="Phobius"/>
    </source>
</evidence>
<evidence type="ECO:0000313" key="4">
    <source>
        <dbReference type="Proteomes" id="UP001460270"/>
    </source>
</evidence>
<organism evidence="3 4">
    <name type="scientific">Mugilogobius chulae</name>
    <name type="common">yellowstripe goby</name>
    <dbReference type="NCBI Taxonomy" id="88201"/>
    <lineage>
        <taxon>Eukaryota</taxon>
        <taxon>Metazoa</taxon>
        <taxon>Chordata</taxon>
        <taxon>Craniata</taxon>
        <taxon>Vertebrata</taxon>
        <taxon>Euteleostomi</taxon>
        <taxon>Actinopterygii</taxon>
        <taxon>Neopterygii</taxon>
        <taxon>Teleostei</taxon>
        <taxon>Neoteleostei</taxon>
        <taxon>Acanthomorphata</taxon>
        <taxon>Gobiaria</taxon>
        <taxon>Gobiiformes</taxon>
        <taxon>Gobioidei</taxon>
        <taxon>Gobiidae</taxon>
        <taxon>Gobionellinae</taxon>
        <taxon>Mugilogobius</taxon>
    </lineage>
</organism>
<evidence type="ECO:0000256" key="1">
    <source>
        <dbReference type="SAM" id="MobiDB-lite"/>
    </source>
</evidence>
<keyword evidence="2" id="KW-1133">Transmembrane helix</keyword>
<name>A0AAW0NXG2_9GOBI</name>
<dbReference type="EMBL" id="JBBPFD010000011">
    <property type="protein sequence ID" value="KAK7907764.1"/>
    <property type="molecule type" value="Genomic_DNA"/>
</dbReference>
<evidence type="ECO:0008006" key="5">
    <source>
        <dbReference type="Google" id="ProtNLM"/>
    </source>
</evidence>
<evidence type="ECO:0000313" key="3">
    <source>
        <dbReference type="EMBL" id="KAK7907764.1"/>
    </source>
</evidence>
<dbReference type="InterPro" id="IPR029180">
    <property type="entry name" value="Myc_target_1"/>
</dbReference>
<dbReference type="Pfam" id="PF15179">
    <property type="entry name" value="Myc_target_1"/>
    <property type="match status" value="1"/>
</dbReference>
<feature type="region of interest" description="Disordered" evidence="1">
    <location>
        <begin position="135"/>
        <end position="171"/>
    </location>
</feature>
<keyword evidence="2" id="KW-0812">Transmembrane</keyword>
<feature type="transmembrane region" description="Helical" evidence="2">
    <location>
        <begin position="20"/>
        <end position="43"/>
    </location>
</feature>
<keyword evidence="4" id="KW-1185">Reference proteome</keyword>
<feature type="compositionally biased region" description="Low complexity" evidence="1">
    <location>
        <begin position="138"/>
        <end position="150"/>
    </location>
</feature>
<sequence length="205" mass="22770">MEENSTNVLLEILQSYDAVPLIIAFCVSVAVGLVLGAVVYVLLTWMSRRKAGSASITRRPPRKSRISSRTRPNFKRNNSYDRRINNNLLRSAINFQSQSSSPDQLDPLGYKSSFSGSTFHPLLHCSQIAREAEEGCQSSLPRTPTLTSSTAETAQTSDQVASQVTVDPSRPESFWGKTSLRSFHVTQTPPPAYESIIRAYQETRT</sequence>
<proteinExistence type="predicted"/>
<protein>
    <recommendedName>
        <fullName evidence="5">Myc target protein 1</fullName>
    </recommendedName>
</protein>
<feature type="region of interest" description="Disordered" evidence="1">
    <location>
        <begin position="53"/>
        <end position="80"/>
    </location>
</feature>
<dbReference type="AlphaFoldDB" id="A0AAW0NXG2"/>
<comment type="caution">
    <text evidence="3">The sequence shown here is derived from an EMBL/GenBank/DDBJ whole genome shotgun (WGS) entry which is preliminary data.</text>
</comment>
<dbReference type="Proteomes" id="UP001460270">
    <property type="component" value="Unassembled WGS sequence"/>
</dbReference>
<accession>A0AAW0NXG2</accession>
<dbReference type="PANTHER" id="PTHR14869:SF0">
    <property type="entry name" value="MYC TARGET PROTEIN 1"/>
    <property type="match status" value="1"/>
</dbReference>
<feature type="compositionally biased region" description="Polar residues" evidence="1">
    <location>
        <begin position="151"/>
        <end position="166"/>
    </location>
</feature>
<gene>
    <name evidence="3" type="ORF">WMY93_016376</name>
</gene>